<comment type="similarity">
    <text evidence="1">Belongs to the free Met sulfoxide reductase family.</text>
</comment>
<name>A0A1V6PRG0_9EURO</name>
<dbReference type="InterPro" id="IPR003018">
    <property type="entry name" value="GAF"/>
</dbReference>
<dbReference type="Gene3D" id="1.10.630.10">
    <property type="entry name" value="Cytochrome P450"/>
    <property type="match status" value="1"/>
</dbReference>
<sequence length="344" mass="37985">MLAWFLFGSAVAYNLVMIIYRLHFHSLGRFPGPRLAAATGLYEIYFSAWGPGFFENEIDQMHQKYGPVVRITPDEVHVQEPSGSVNYADRWIKDTRALESGRPLQHTHFQIRKRSMSRVRSLIRVEVNQIIRGLIEKHQPHADSSYFAPGLTKADVYTQLLDQTQGLLDGQRNWVSNLSNVASLLWHAYASLPAPSSSVNWAGFYIRDDKFPALASPVSSPPLPGAPGSGGVTISTTYSSSENQILLLGPFMGKPACQEIRFGRGVCGTAAAKGETVVVPDVLEFPGHIACDAESRSEIVVPILVRGETVAIIDIDCTEPSGFDDEDKKYLEQLATFLGDNCDW</sequence>
<dbReference type="InterPro" id="IPR036396">
    <property type="entry name" value="Cyt_P450_sf"/>
</dbReference>
<dbReference type="EMBL" id="MDYN01000047">
    <property type="protein sequence ID" value="OQD79600.1"/>
    <property type="molecule type" value="Genomic_DNA"/>
</dbReference>
<dbReference type="GO" id="GO:0016705">
    <property type="term" value="F:oxidoreductase activity, acting on paired donors, with incorporation or reduction of molecular oxygen"/>
    <property type="evidence" value="ECO:0007669"/>
    <property type="project" value="InterPro"/>
</dbReference>
<dbReference type="GO" id="GO:0020037">
    <property type="term" value="F:heme binding"/>
    <property type="evidence" value="ECO:0007669"/>
    <property type="project" value="InterPro"/>
</dbReference>
<dbReference type="SUPFAM" id="SSF55781">
    <property type="entry name" value="GAF domain-like"/>
    <property type="match status" value="1"/>
</dbReference>
<dbReference type="InterPro" id="IPR029016">
    <property type="entry name" value="GAF-like_dom_sf"/>
</dbReference>
<feature type="domain" description="GAF" evidence="2">
    <location>
        <begin position="249"/>
        <end position="339"/>
    </location>
</feature>
<dbReference type="PROSITE" id="PS01320">
    <property type="entry name" value="UPF0067"/>
    <property type="match status" value="1"/>
</dbReference>
<gene>
    <name evidence="3" type="ORF">PENANT_c047G00286</name>
</gene>
<dbReference type="Pfam" id="PF01590">
    <property type="entry name" value="GAF"/>
    <property type="match status" value="1"/>
</dbReference>
<evidence type="ECO:0000259" key="2">
    <source>
        <dbReference type="Pfam" id="PF01590"/>
    </source>
</evidence>
<dbReference type="InterPro" id="IPR051330">
    <property type="entry name" value="Phosphatase_reg/MetRdx"/>
</dbReference>
<organism evidence="3 4">
    <name type="scientific">Penicillium antarcticum</name>
    <dbReference type="NCBI Taxonomy" id="416450"/>
    <lineage>
        <taxon>Eukaryota</taxon>
        <taxon>Fungi</taxon>
        <taxon>Dikarya</taxon>
        <taxon>Ascomycota</taxon>
        <taxon>Pezizomycotina</taxon>
        <taxon>Eurotiomycetes</taxon>
        <taxon>Eurotiomycetidae</taxon>
        <taxon>Eurotiales</taxon>
        <taxon>Aspergillaceae</taxon>
        <taxon>Penicillium</taxon>
    </lineage>
</organism>
<dbReference type="GO" id="GO:0005506">
    <property type="term" value="F:iron ion binding"/>
    <property type="evidence" value="ECO:0007669"/>
    <property type="project" value="InterPro"/>
</dbReference>
<evidence type="ECO:0000313" key="4">
    <source>
        <dbReference type="Proteomes" id="UP000191672"/>
    </source>
</evidence>
<accession>A0A1V6PRG0</accession>
<evidence type="ECO:0000313" key="3">
    <source>
        <dbReference type="EMBL" id="OQD79600.1"/>
    </source>
</evidence>
<protein>
    <recommendedName>
        <fullName evidence="2">GAF domain-containing protein</fullName>
    </recommendedName>
</protein>
<dbReference type="AlphaFoldDB" id="A0A1V6PRG0"/>
<dbReference type="Proteomes" id="UP000191672">
    <property type="component" value="Unassembled WGS sequence"/>
</dbReference>
<comment type="caution">
    <text evidence="3">The sequence shown here is derived from an EMBL/GenBank/DDBJ whole genome shotgun (WGS) entry which is preliminary data.</text>
</comment>
<dbReference type="STRING" id="416450.A0A1V6PRG0"/>
<dbReference type="GO" id="GO:0033745">
    <property type="term" value="F:L-methionine-(R)-S-oxide reductase activity"/>
    <property type="evidence" value="ECO:0007669"/>
    <property type="project" value="TreeGrafter"/>
</dbReference>
<proteinExistence type="inferred from homology"/>
<dbReference type="Gene3D" id="3.30.450.40">
    <property type="match status" value="1"/>
</dbReference>
<dbReference type="InterPro" id="IPR000614">
    <property type="entry name" value="FRMsr_CS"/>
</dbReference>
<dbReference type="PANTHER" id="PTHR21021:SF15">
    <property type="entry name" value="FREE METHIONINE-R-SULFOXIDE REDUCTASE"/>
    <property type="match status" value="1"/>
</dbReference>
<reference evidence="4" key="1">
    <citation type="journal article" date="2017" name="Nat. Microbiol.">
        <title>Global analysis of biosynthetic gene clusters reveals vast potential of secondary metabolite production in Penicillium species.</title>
        <authorList>
            <person name="Nielsen J.C."/>
            <person name="Grijseels S."/>
            <person name="Prigent S."/>
            <person name="Ji B."/>
            <person name="Dainat J."/>
            <person name="Nielsen K.F."/>
            <person name="Frisvad J.C."/>
            <person name="Workman M."/>
            <person name="Nielsen J."/>
        </authorList>
    </citation>
    <scope>NUCLEOTIDE SEQUENCE [LARGE SCALE GENOMIC DNA]</scope>
    <source>
        <strain evidence="4">IBT 31811</strain>
    </source>
</reference>
<keyword evidence="4" id="KW-1185">Reference proteome</keyword>
<dbReference type="GO" id="GO:0004497">
    <property type="term" value="F:monooxygenase activity"/>
    <property type="evidence" value="ECO:0007669"/>
    <property type="project" value="InterPro"/>
</dbReference>
<dbReference type="SUPFAM" id="SSF48264">
    <property type="entry name" value="Cytochrome P450"/>
    <property type="match status" value="1"/>
</dbReference>
<evidence type="ECO:0000256" key="1">
    <source>
        <dbReference type="ARBA" id="ARBA00038454"/>
    </source>
</evidence>
<dbReference type="GO" id="GO:0005829">
    <property type="term" value="C:cytosol"/>
    <property type="evidence" value="ECO:0007669"/>
    <property type="project" value="TreeGrafter"/>
</dbReference>
<dbReference type="PANTHER" id="PTHR21021">
    <property type="entry name" value="GAF/PUTATIVE CYTOSKELETAL PROTEIN"/>
    <property type="match status" value="1"/>
</dbReference>
<dbReference type="FunFam" id="3.30.450.40:FF:000048">
    <property type="entry name" value="Free methionine-R-sulfoxide reductase"/>
    <property type="match status" value="1"/>
</dbReference>